<dbReference type="CDD" id="cd12148">
    <property type="entry name" value="fungal_TF_MHR"/>
    <property type="match status" value="1"/>
</dbReference>
<evidence type="ECO:0000259" key="7">
    <source>
        <dbReference type="Pfam" id="PF04082"/>
    </source>
</evidence>
<organism evidence="8 9">
    <name type="scientific">Fusarium tricinctum</name>
    <dbReference type="NCBI Taxonomy" id="61284"/>
    <lineage>
        <taxon>Eukaryota</taxon>
        <taxon>Fungi</taxon>
        <taxon>Dikarya</taxon>
        <taxon>Ascomycota</taxon>
        <taxon>Pezizomycotina</taxon>
        <taxon>Sordariomycetes</taxon>
        <taxon>Hypocreomycetidae</taxon>
        <taxon>Hypocreales</taxon>
        <taxon>Nectriaceae</taxon>
        <taxon>Fusarium</taxon>
        <taxon>Fusarium tricinctum species complex</taxon>
    </lineage>
</organism>
<comment type="caution">
    <text evidence="8">The sequence shown here is derived from an EMBL/GenBank/DDBJ whole genome shotgun (WGS) entry which is preliminary data.</text>
</comment>
<proteinExistence type="predicted"/>
<evidence type="ECO:0000313" key="8">
    <source>
        <dbReference type="EMBL" id="KAH7239495.1"/>
    </source>
</evidence>
<dbReference type="AlphaFoldDB" id="A0A8K0W9T4"/>
<feature type="region of interest" description="Disordered" evidence="6">
    <location>
        <begin position="65"/>
        <end position="86"/>
    </location>
</feature>
<keyword evidence="9" id="KW-1185">Reference proteome</keyword>
<accession>A0A8K0W9T4</accession>
<protein>
    <recommendedName>
        <fullName evidence="7">Xylanolytic transcriptional activator regulatory domain-containing protein</fullName>
    </recommendedName>
</protein>
<dbReference type="InterPro" id="IPR007219">
    <property type="entry name" value="XnlR_reg_dom"/>
</dbReference>
<dbReference type="OrthoDB" id="1405595at2759"/>
<dbReference type="Pfam" id="PF04082">
    <property type="entry name" value="Fungal_trans"/>
    <property type="match status" value="1"/>
</dbReference>
<sequence>MTNPLPQPSLAPEHNLGSFFDTHGSYQGFGFNHIGAFWGLQGHHSSEDEILSLLSPSGLHVSLPAANSGHVDSTENMPMQTPSEPAVSRLETDAPAPSFTQTLKSQSFSNDKSNDANVPTINEPICQESDAWRAEDYCHVPRLTEGVYEEMTNYFARYNRNDEYWTTFTSSDFPPITHINTFVQVYFEEFHCLFPFLHKPTFAPTKDKWILSLGVAAVGCIFSRTIKSETTFLYLQEFLRRAINVQAERVRNSLPDISFVQAVLLNQVGMMFSTHMSFAESVPTTMALIETLCRRMACYTRFDDVGRPLEAEKPCHESWADWIKKESLRRLFYSVWILDCQYSCFWAGPGMVTIDCLQLPAPSHLSLWEASSQEIWQENLQMSLPFRNVLFEFYRTRKVLNSDPFNMLLMNIGVKYHAEQLHDAPLYLNILQEHAKALSPTKLSSAMKSFSHLLSMFIYLPVRELYAFSGWRVSSSQRAITNTKLRNWIRSKSEAQAALIHACNAWSMIRKRKTGAQHEAMGFLSAAMMIWAWIELGKRPEVEDLNSLSTVRLDDDNDILKAWMTHNEDTRLYLGGVGCLWEEGASGRLVYESTNTLECLDWPQARVLAFTMREHYKSFHQDNLNKSFPPPHER</sequence>
<dbReference type="PANTHER" id="PTHR47660">
    <property type="entry name" value="TRANSCRIPTION FACTOR WITH C2H2 AND ZN(2)-CYS(6) DNA BINDING DOMAIN (EUROFUNG)-RELATED-RELATED"/>
    <property type="match status" value="1"/>
</dbReference>
<keyword evidence="3" id="KW-0805">Transcription regulation</keyword>
<feature type="region of interest" description="Disordered" evidence="6">
    <location>
        <begin position="101"/>
        <end position="120"/>
    </location>
</feature>
<gene>
    <name evidence="8" type="ORF">BKA59DRAFT_403896</name>
</gene>
<dbReference type="GO" id="GO:0006351">
    <property type="term" value="P:DNA-templated transcription"/>
    <property type="evidence" value="ECO:0007669"/>
    <property type="project" value="InterPro"/>
</dbReference>
<dbReference type="Proteomes" id="UP000813427">
    <property type="component" value="Unassembled WGS sequence"/>
</dbReference>
<feature type="compositionally biased region" description="Polar residues" evidence="6">
    <location>
        <begin position="70"/>
        <end position="83"/>
    </location>
</feature>
<keyword evidence="2" id="KW-0862">Zinc</keyword>
<dbReference type="EMBL" id="JAGPXF010000006">
    <property type="protein sequence ID" value="KAH7239495.1"/>
    <property type="molecule type" value="Genomic_DNA"/>
</dbReference>
<evidence type="ECO:0000256" key="2">
    <source>
        <dbReference type="ARBA" id="ARBA00022833"/>
    </source>
</evidence>
<dbReference type="GO" id="GO:0003677">
    <property type="term" value="F:DNA binding"/>
    <property type="evidence" value="ECO:0007669"/>
    <property type="project" value="InterPro"/>
</dbReference>
<keyword evidence="1" id="KW-0479">Metal-binding</keyword>
<evidence type="ECO:0000256" key="4">
    <source>
        <dbReference type="ARBA" id="ARBA00023163"/>
    </source>
</evidence>
<reference evidence="8" key="1">
    <citation type="journal article" date="2021" name="Nat. Commun.">
        <title>Genetic determinants of endophytism in the Arabidopsis root mycobiome.</title>
        <authorList>
            <person name="Mesny F."/>
            <person name="Miyauchi S."/>
            <person name="Thiergart T."/>
            <person name="Pickel B."/>
            <person name="Atanasova L."/>
            <person name="Karlsson M."/>
            <person name="Huettel B."/>
            <person name="Barry K.W."/>
            <person name="Haridas S."/>
            <person name="Chen C."/>
            <person name="Bauer D."/>
            <person name="Andreopoulos W."/>
            <person name="Pangilinan J."/>
            <person name="LaButti K."/>
            <person name="Riley R."/>
            <person name="Lipzen A."/>
            <person name="Clum A."/>
            <person name="Drula E."/>
            <person name="Henrissat B."/>
            <person name="Kohler A."/>
            <person name="Grigoriev I.V."/>
            <person name="Martin F.M."/>
            <person name="Hacquard S."/>
        </authorList>
    </citation>
    <scope>NUCLEOTIDE SEQUENCE</scope>
    <source>
        <strain evidence="8">MPI-SDFR-AT-0068</strain>
    </source>
</reference>
<evidence type="ECO:0000256" key="5">
    <source>
        <dbReference type="ARBA" id="ARBA00023242"/>
    </source>
</evidence>
<keyword evidence="4" id="KW-0804">Transcription</keyword>
<name>A0A8K0W9T4_9HYPO</name>
<dbReference type="GO" id="GO:0008270">
    <property type="term" value="F:zinc ion binding"/>
    <property type="evidence" value="ECO:0007669"/>
    <property type="project" value="InterPro"/>
</dbReference>
<evidence type="ECO:0000256" key="3">
    <source>
        <dbReference type="ARBA" id="ARBA00023015"/>
    </source>
</evidence>
<evidence type="ECO:0000313" key="9">
    <source>
        <dbReference type="Proteomes" id="UP000813427"/>
    </source>
</evidence>
<evidence type="ECO:0000256" key="1">
    <source>
        <dbReference type="ARBA" id="ARBA00022723"/>
    </source>
</evidence>
<evidence type="ECO:0000256" key="6">
    <source>
        <dbReference type="SAM" id="MobiDB-lite"/>
    </source>
</evidence>
<feature type="domain" description="Xylanolytic transcriptional activator regulatory" evidence="7">
    <location>
        <begin position="184"/>
        <end position="430"/>
    </location>
</feature>
<keyword evidence="5" id="KW-0539">Nucleus</keyword>
<dbReference type="PANTHER" id="PTHR47660:SF2">
    <property type="entry name" value="TRANSCRIPTION FACTOR WITH C2H2 AND ZN(2)-CYS(6) DNA BINDING DOMAIN (EUROFUNG)"/>
    <property type="match status" value="1"/>
</dbReference>